<dbReference type="GO" id="GO:0005840">
    <property type="term" value="C:ribosome"/>
    <property type="evidence" value="ECO:0007669"/>
    <property type="project" value="UniProtKB-KW"/>
</dbReference>
<accession>A0A8J6AZ61</accession>
<name>A0A8J6AZ61_GALPY</name>
<evidence type="ECO:0000256" key="3">
    <source>
        <dbReference type="ARBA" id="ARBA00023274"/>
    </source>
</evidence>
<feature type="region of interest" description="Disordered" evidence="4">
    <location>
        <begin position="69"/>
        <end position="93"/>
    </location>
</feature>
<keyword evidence="2 5" id="KW-0689">Ribosomal protein</keyword>
<gene>
    <name evidence="5" type="ORF">J0S82_004484</name>
</gene>
<feature type="region of interest" description="Disordered" evidence="4">
    <location>
        <begin position="279"/>
        <end position="330"/>
    </location>
</feature>
<dbReference type="Pfam" id="PF17144">
    <property type="entry name" value="Ribosomal_L5e"/>
    <property type="match status" value="1"/>
</dbReference>
<dbReference type="GO" id="GO:0008097">
    <property type="term" value="F:5S rRNA binding"/>
    <property type="evidence" value="ECO:0007669"/>
    <property type="project" value="InterPro"/>
</dbReference>
<evidence type="ECO:0000256" key="2">
    <source>
        <dbReference type="ARBA" id="ARBA00022980"/>
    </source>
</evidence>
<protein>
    <submittedName>
        <fullName evidence="5">60S ribosomal protein L5</fullName>
    </submittedName>
</protein>
<reference evidence="5" key="1">
    <citation type="journal article" date="2021" name="Evol. Appl.">
        <title>The genome of the Pyrenean desman and the effects of bottlenecks and inbreeding on the genomic landscape of an endangered species.</title>
        <authorList>
            <person name="Escoda L."/>
            <person name="Castresana J."/>
        </authorList>
    </citation>
    <scope>NUCLEOTIDE SEQUENCE</scope>
    <source>
        <strain evidence="5">IBE-C5619</strain>
    </source>
</reference>
<feature type="compositionally biased region" description="Basic and acidic residues" evidence="4">
    <location>
        <begin position="306"/>
        <end position="323"/>
    </location>
</feature>
<comment type="caution">
    <text evidence="5">The sequence shown here is derived from an EMBL/GenBank/DDBJ whole genome shotgun (WGS) entry which is preliminary data.</text>
</comment>
<dbReference type="GO" id="GO:0003735">
    <property type="term" value="F:structural constituent of ribosome"/>
    <property type="evidence" value="ECO:0007669"/>
    <property type="project" value="InterPro"/>
</dbReference>
<dbReference type="EMBL" id="JAGFMF010011629">
    <property type="protein sequence ID" value="KAG8518554.1"/>
    <property type="molecule type" value="Genomic_DNA"/>
</dbReference>
<dbReference type="GO" id="GO:0006412">
    <property type="term" value="P:translation"/>
    <property type="evidence" value="ECO:0007669"/>
    <property type="project" value="InterPro"/>
</dbReference>
<evidence type="ECO:0000313" key="5">
    <source>
        <dbReference type="EMBL" id="KAG8518554.1"/>
    </source>
</evidence>
<feature type="compositionally biased region" description="Polar residues" evidence="4">
    <location>
        <begin position="194"/>
        <end position="211"/>
    </location>
</feature>
<dbReference type="Proteomes" id="UP000700334">
    <property type="component" value="Unassembled WGS sequence"/>
</dbReference>
<proteinExistence type="inferred from homology"/>
<evidence type="ECO:0000313" key="6">
    <source>
        <dbReference type="Proteomes" id="UP000700334"/>
    </source>
</evidence>
<evidence type="ECO:0000256" key="4">
    <source>
        <dbReference type="SAM" id="MobiDB-lite"/>
    </source>
</evidence>
<keyword evidence="3" id="KW-0687">Ribonucleoprotein</keyword>
<comment type="similarity">
    <text evidence="1">Belongs to the universal ribosomal protein uL18 family.</text>
</comment>
<dbReference type="InterPro" id="IPR005485">
    <property type="entry name" value="Rbsml_uL18_euk_arch"/>
</dbReference>
<organism evidence="5 6">
    <name type="scientific">Galemys pyrenaicus</name>
    <name type="common">Iberian desman</name>
    <name type="synonym">Pyrenean desman</name>
    <dbReference type="NCBI Taxonomy" id="202257"/>
    <lineage>
        <taxon>Eukaryota</taxon>
        <taxon>Metazoa</taxon>
        <taxon>Chordata</taxon>
        <taxon>Craniata</taxon>
        <taxon>Vertebrata</taxon>
        <taxon>Euteleostomi</taxon>
        <taxon>Mammalia</taxon>
        <taxon>Eutheria</taxon>
        <taxon>Laurasiatheria</taxon>
        <taxon>Eulipotyphla</taxon>
        <taxon>Talpidae</taxon>
        <taxon>Galemys</taxon>
    </lineage>
</organism>
<sequence>MGRAVGSRLPGSREGGNSTALLHGVQALRTSSGNRLGSALWSSEVKVQACGQPQTRGAGVEQKCWLAAAPPSSTPGRQGRGYGAPGTPGQKAPLEMQTQNRLQEARARHYQKLGEGLRRHHPNREGPLTSNLWPSRRGCELIEFFLKETSTESTVDFIRCANTVQMKEEVTLLQIINSHAASPPGWAPRAQHVPLSSSKWPENPNSRSQAQRRAGSLWLGSDTSPLERLEAAQTAPRCVPALHVLASPSGEGGWGQGASQHLRICDTGTSVRERRLLEGEEVLEEGELQPGESGTQQPEREEAELEDRQRRDLSSGHQGEAKPRGKLRKGGAGLVRVLDPVYPGWGTAPSTTAEIEQAVDGPGDGLQGGPVWAQVLSMGVSTEHGRQYGAWASVRSMGVSTEHGRQYGAWASVLSMRALQGRASAGLAWGAASSAFSRSAQLSVAEDFLQKTCHKENASHSFSGLLEEHSTRTEDSCDTDRAGQCMRKERRHFRHRPHWACRSAGLPLLSPFQAVLLHVSHYETRPVRAQAHSNVLKVQVLRSLSHGSRMGIGKTPGLGLLRPQRTGTPRQKELRLKEGTTINHEQVEEKAIQGGLFRWSRRIPAQEIPSEIEKKLVHMKSRAWCGAWPDSGAPAYGNSLWLLSRSALDKISEGQVKNVENNAGKPGAFTCFLDAGLARTTSGNKVLGAQRELCMEEAKKSAQRCIESTSWLEAAGGVSYVMEEDEDASQTALLIHKEERDFTYEGEDV</sequence>
<feature type="region of interest" description="Disordered" evidence="4">
    <location>
        <begin position="183"/>
        <end position="217"/>
    </location>
</feature>
<dbReference type="AlphaFoldDB" id="A0A8J6AZ61"/>
<evidence type="ECO:0000256" key="1">
    <source>
        <dbReference type="ARBA" id="ARBA00007116"/>
    </source>
</evidence>
<dbReference type="Gene3D" id="3.30.420.100">
    <property type="match status" value="1"/>
</dbReference>
<dbReference type="GO" id="GO:1990904">
    <property type="term" value="C:ribonucleoprotein complex"/>
    <property type="evidence" value="ECO:0007669"/>
    <property type="project" value="UniProtKB-KW"/>
</dbReference>
<keyword evidence="6" id="KW-1185">Reference proteome</keyword>